<evidence type="ECO:0000313" key="1">
    <source>
        <dbReference type="EMBL" id="CAI8019331.1"/>
    </source>
</evidence>
<dbReference type="AlphaFoldDB" id="A0AA35WJE5"/>
<protein>
    <submittedName>
        <fullName evidence="1">Uncharacterized protein</fullName>
    </submittedName>
</protein>
<organism evidence="1 2">
    <name type="scientific">Geodia barretti</name>
    <name type="common">Barrett's horny sponge</name>
    <dbReference type="NCBI Taxonomy" id="519541"/>
    <lineage>
        <taxon>Eukaryota</taxon>
        <taxon>Metazoa</taxon>
        <taxon>Porifera</taxon>
        <taxon>Demospongiae</taxon>
        <taxon>Heteroscleromorpha</taxon>
        <taxon>Tetractinellida</taxon>
        <taxon>Astrophorina</taxon>
        <taxon>Geodiidae</taxon>
        <taxon>Geodia</taxon>
    </lineage>
</organism>
<name>A0AA35WJE5_GEOBA</name>
<dbReference type="EMBL" id="CASHTH010001744">
    <property type="protein sequence ID" value="CAI8019331.1"/>
    <property type="molecule type" value="Genomic_DNA"/>
</dbReference>
<dbReference type="Proteomes" id="UP001174909">
    <property type="component" value="Unassembled WGS sequence"/>
</dbReference>
<comment type="caution">
    <text evidence="1">The sequence shown here is derived from an EMBL/GenBank/DDBJ whole genome shotgun (WGS) entry which is preliminary data.</text>
</comment>
<reference evidence="1" key="1">
    <citation type="submission" date="2023-03" db="EMBL/GenBank/DDBJ databases">
        <authorList>
            <person name="Steffen K."/>
            <person name="Cardenas P."/>
        </authorList>
    </citation>
    <scope>NUCLEOTIDE SEQUENCE</scope>
</reference>
<keyword evidence="2" id="KW-1185">Reference proteome</keyword>
<sequence length="77" mass="8561">MGIGMQGPSGQGAHRDWIQTCPINELLQKDSLSVLIPTHPRPTVLSQMSIEISCDDDRTIPLKRGDHTLQVRQILSE</sequence>
<evidence type="ECO:0000313" key="2">
    <source>
        <dbReference type="Proteomes" id="UP001174909"/>
    </source>
</evidence>
<gene>
    <name evidence="1" type="ORF">GBAR_LOCUS11628</name>
</gene>
<proteinExistence type="predicted"/>
<accession>A0AA35WJE5</accession>